<name>G0QX89_ICHMU</name>
<dbReference type="OrthoDB" id="10693407at2759"/>
<dbReference type="SUPFAM" id="SSF48371">
    <property type="entry name" value="ARM repeat"/>
    <property type="match status" value="1"/>
</dbReference>
<protein>
    <submittedName>
        <fullName evidence="1">Uncharacterized protein</fullName>
    </submittedName>
</protein>
<reference evidence="1 2" key="1">
    <citation type="submission" date="2011-07" db="EMBL/GenBank/DDBJ databases">
        <authorList>
            <person name="Coyne R."/>
            <person name="Brami D."/>
            <person name="Johnson J."/>
            <person name="Hostetler J."/>
            <person name="Hannick L."/>
            <person name="Clark T."/>
            <person name="Cassidy-Hanley D."/>
            <person name="Inman J."/>
        </authorList>
    </citation>
    <scope>NUCLEOTIDE SEQUENCE [LARGE SCALE GENOMIC DNA]</scope>
    <source>
        <strain evidence="1 2">G5</strain>
    </source>
</reference>
<keyword evidence="2" id="KW-1185">Reference proteome</keyword>
<evidence type="ECO:0000313" key="1">
    <source>
        <dbReference type="EMBL" id="EGR30161.1"/>
    </source>
</evidence>
<sequence length="313" mass="36414">MNTQPDSSPQNQQQKPLNTRQQALKDFQNLIEENKTKEGLRVFFSSLNEYKKPQNYTSNESEVFLIGLICDIYGTQLIDPLDNDLISSCLRVAQLISKYFRDTNESVQKQCCKTWKQIYRSQLLNESVNNKLAVLYEIPSGIICGGTDRFAQITSVMIIEAVLELAEKIKDREFLILVYFLNSEKNYNYNTKVASLELITLIGIQILEQQIQIIGQYHNYISKQQDNQVTKTIIVEDDLGIKNILNKQGAYVNDLKAKQYIKKYTGYGGGRIDLDEQKLRIQKNKSKERQQLIRNYILNKYKDLRQQVMTYTF</sequence>
<accession>G0QX89</accession>
<dbReference type="EMBL" id="GL984045">
    <property type="protein sequence ID" value="EGR30161.1"/>
    <property type="molecule type" value="Genomic_DNA"/>
</dbReference>
<dbReference type="eggNOG" id="ENOG502SU4M">
    <property type="taxonomic scope" value="Eukaryota"/>
</dbReference>
<proteinExistence type="predicted"/>
<dbReference type="AlphaFoldDB" id="G0QX89"/>
<dbReference type="RefSeq" id="XP_004031397.1">
    <property type="nucleotide sequence ID" value="XM_004031349.1"/>
</dbReference>
<organism evidence="1 2">
    <name type="scientific">Ichthyophthirius multifiliis</name>
    <name type="common">White spot disease agent</name>
    <name type="synonym">Ich</name>
    <dbReference type="NCBI Taxonomy" id="5932"/>
    <lineage>
        <taxon>Eukaryota</taxon>
        <taxon>Sar</taxon>
        <taxon>Alveolata</taxon>
        <taxon>Ciliophora</taxon>
        <taxon>Intramacronucleata</taxon>
        <taxon>Oligohymenophorea</taxon>
        <taxon>Hymenostomatida</taxon>
        <taxon>Ophryoglenina</taxon>
        <taxon>Ichthyophthirius</taxon>
    </lineage>
</organism>
<evidence type="ECO:0000313" key="2">
    <source>
        <dbReference type="Proteomes" id="UP000008983"/>
    </source>
</evidence>
<dbReference type="InterPro" id="IPR016024">
    <property type="entry name" value="ARM-type_fold"/>
</dbReference>
<dbReference type="InParanoid" id="G0QX89"/>
<gene>
    <name evidence="1" type="ORF">IMG5_139640</name>
</gene>
<dbReference type="GeneID" id="14906277"/>
<dbReference type="Proteomes" id="UP000008983">
    <property type="component" value="Unassembled WGS sequence"/>
</dbReference>